<organism evidence="1 2">
    <name type="scientific">Roridomyces roridus</name>
    <dbReference type="NCBI Taxonomy" id="1738132"/>
    <lineage>
        <taxon>Eukaryota</taxon>
        <taxon>Fungi</taxon>
        <taxon>Dikarya</taxon>
        <taxon>Basidiomycota</taxon>
        <taxon>Agaricomycotina</taxon>
        <taxon>Agaricomycetes</taxon>
        <taxon>Agaricomycetidae</taxon>
        <taxon>Agaricales</taxon>
        <taxon>Marasmiineae</taxon>
        <taxon>Mycenaceae</taxon>
        <taxon>Roridomyces</taxon>
    </lineage>
</organism>
<dbReference type="Proteomes" id="UP001221142">
    <property type="component" value="Unassembled WGS sequence"/>
</dbReference>
<evidence type="ECO:0000313" key="1">
    <source>
        <dbReference type="EMBL" id="KAJ7616057.1"/>
    </source>
</evidence>
<name>A0AAD7BB43_9AGAR</name>
<accession>A0AAD7BB43</accession>
<evidence type="ECO:0000313" key="2">
    <source>
        <dbReference type="Proteomes" id="UP001221142"/>
    </source>
</evidence>
<comment type="caution">
    <text evidence="1">The sequence shown here is derived from an EMBL/GenBank/DDBJ whole genome shotgun (WGS) entry which is preliminary data.</text>
</comment>
<evidence type="ECO:0008006" key="3">
    <source>
        <dbReference type="Google" id="ProtNLM"/>
    </source>
</evidence>
<sequence length="427" mass="45851">MSSPLDITELLDHIIDFLDSSANLRACALVQRSWVHLAQSRIFASVNFTPQNEDFGRLLAALDTSPHLVASISTLSVDRVNIARAPADFHRISALGYTCLTHLVLFALPSISTPQIFSSIKTLVGTQSLTSVLLDGTFLTPAQSFDVWDGCSTNIRRLAYAPPRAAAAFNASNCNPAQLTKKVKLDSIFYVGPVWWFNHPSSQFDVSSLRALKWFGGAELPGDILHAARNSLECLSVNVLPTPHSPVDLSPFRHLKRLEICASLTCPSLPNLCKTIQFIAAQSHATLEVLRFSIDVEWTVSALSAGAEGSGDTDAGICALVEFGRRIEDELQLDAGGKSAKFAVLRRVDVSMPIPAPALVKGCGEYFPGMSLNKEGGVFTAATAAVSSRPSSSANNLLPYQSSDPDCVPKITIPGAYTTKHGSEAIL</sequence>
<dbReference type="AlphaFoldDB" id="A0AAD7BB43"/>
<proteinExistence type="predicted"/>
<keyword evidence="2" id="KW-1185">Reference proteome</keyword>
<protein>
    <recommendedName>
        <fullName evidence="3">F-box domain-containing protein</fullName>
    </recommendedName>
</protein>
<gene>
    <name evidence="1" type="ORF">FB45DRAFT_873336</name>
</gene>
<reference evidence="1" key="1">
    <citation type="submission" date="2023-03" db="EMBL/GenBank/DDBJ databases">
        <title>Massive genome expansion in bonnet fungi (Mycena s.s.) driven by repeated elements and novel gene families across ecological guilds.</title>
        <authorList>
            <consortium name="Lawrence Berkeley National Laboratory"/>
            <person name="Harder C.B."/>
            <person name="Miyauchi S."/>
            <person name="Viragh M."/>
            <person name="Kuo A."/>
            <person name="Thoen E."/>
            <person name="Andreopoulos B."/>
            <person name="Lu D."/>
            <person name="Skrede I."/>
            <person name="Drula E."/>
            <person name="Henrissat B."/>
            <person name="Morin E."/>
            <person name="Kohler A."/>
            <person name="Barry K."/>
            <person name="LaButti K."/>
            <person name="Morin E."/>
            <person name="Salamov A."/>
            <person name="Lipzen A."/>
            <person name="Mereny Z."/>
            <person name="Hegedus B."/>
            <person name="Baldrian P."/>
            <person name="Stursova M."/>
            <person name="Weitz H."/>
            <person name="Taylor A."/>
            <person name="Grigoriev I.V."/>
            <person name="Nagy L.G."/>
            <person name="Martin F."/>
            <person name="Kauserud H."/>
        </authorList>
    </citation>
    <scope>NUCLEOTIDE SEQUENCE</scope>
    <source>
        <strain evidence="1">9284</strain>
    </source>
</reference>
<dbReference type="EMBL" id="JARKIF010000023">
    <property type="protein sequence ID" value="KAJ7616057.1"/>
    <property type="molecule type" value="Genomic_DNA"/>
</dbReference>